<reference evidence="4 5" key="1">
    <citation type="journal article" date="2017" name="PLoS Biol.">
        <title>The sea cucumber genome provides insights into morphological evolution and visceral regeneration.</title>
        <authorList>
            <person name="Zhang X."/>
            <person name="Sun L."/>
            <person name="Yuan J."/>
            <person name="Sun Y."/>
            <person name="Gao Y."/>
            <person name="Zhang L."/>
            <person name="Li S."/>
            <person name="Dai H."/>
            <person name="Hamel J.F."/>
            <person name="Liu C."/>
            <person name="Yu Y."/>
            <person name="Liu S."/>
            <person name="Lin W."/>
            <person name="Guo K."/>
            <person name="Jin S."/>
            <person name="Xu P."/>
            <person name="Storey K.B."/>
            <person name="Huan P."/>
            <person name="Zhang T."/>
            <person name="Zhou Y."/>
            <person name="Zhang J."/>
            <person name="Lin C."/>
            <person name="Li X."/>
            <person name="Xing L."/>
            <person name="Huo D."/>
            <person name="Sun M."/>
            <person name="Wang L."/>
            <person name="Mercier A."/>
            <person name="Li F."/>
            <person name="Yang H."/>
            <person name="Xiang J."/>
        </authorList>
    </citation>
    <scope>NUCLEOTIDE SEQUENCE [LARGE SCALE GENOMIC DNA]</scope>
    <source>
        <strain evidence="4">Shaxun</strain>
        <tissue evidence="4">Muscle</tissue>
    </source>
</reference>
<name>A0A2G8LLL6_STIJA</name>
<dbReference type="PROSITE" id="PS50030">
    <property type="entry name" value="UBA"/>
    <property type="match status" value="1"/>
</dbReference>
<dbReference type="PANTHER" id="PTHR10677">
    <property type="entry name" value="UBIQUILIN"/>
    <property type="match status" value="1"/>
</dbReference>
<dbReference type="Gene3D" id="3.10.20.90">
    <property type="entry name" value="Phosphatidylinositol 3-kinase Catalytic Subunit, Chain A, domain 1"/>
    <property type="match status" value="1"/>
</dbReference>
<sequence length="383" mass="40351">MTHTISVKLAGKVGRIRIEGTNLGSKISDFRQRVHSVLTQTEKQDVPDKFNLVYCGKLLKDESTLEESGVKPGSTIHILKLKLAEEEPKLDPMDETDIRQLMTALHAALLNPSHRQAVHKILTSAETIDNIIAATPGMSADHVAVSMLRDPQLLVQVADPENVRSIVREHPAIGHAVMNIAASVNEEAAHSSRSGSMLGQDPHFGLFSDATADEDMDISEAGPSTASGQRSQGGITAAQLAAALTAAGVGRGPETRGASLPQTGFLRPFESTMTNPSDPSTSASSDSASGSSSSTNAAAAAGRITSSILQQALAQAMQTAQPEINNTLTTAGSNDSSTPRDFTVQLQQLREMGITDEAASIRALEATDGNVDAVLHIFFDGDI</sequence>
<dbReference type="GO" id="GO:0031593">
    <property type="term" value="F:polyubiquitin modification-dependent protein binding"/>
    <property type="evidence" value="ECO:0007669"/>
    <property type="project" value="TreeGrafter"/>
</dbReference>
<dbReference type="SMART" id="SM00213">
    <property type="entry name" value="UBQ"/>
    <property type="match status" value="1"/>
</dbReference>
<dbReference type="Proteomes" id="UP000230750">
    <property type="component" value="Unassembled WGS sequence"/>
</dbReference>
<evidence type="ECO:0000259" key="2">
    <source>
        <dbReference type="PROSITE" id="PS50030"/>
    </source>
</evidence>
<dbReference type="STRING" id="307972.A0A2G8LLL6"/>
<evidence type="ECO:0000313" key="5">
    <source>
        <dbReference type="Proteomes" id="UP000230750"/>
    </source>
</evidence>
<organism evidence="4 5">
    <name type="scientific">Stichopus japonicus</name>
    <name type="common">Sea cucumber</name>
    <dbReference type="NCBI Taxonomy" id="307972"/>
    <lineage>
        <taxon>Eukaryota</taxon>
        <taxon>Metazoa</taxon>
        <taxon>Echinodermata</taxon>
        <taxon>Eleutherozoa</taxon>
        <taxon>Echinozoa</taxon>
        <taxon>Holothuroidea</taxon>
        <taxon>Aspidochirotacea</taxon>
        <taxon>Aspidochirotida</taxon>
        <taxon>Stichopodidae</taxon>
        <taxon>Apostichopus</taxon>
    </lineage>
</organism>
<evidence type="ECO:0000259" key="3">
    <source>
        <dbReference type="PROSITE" id="PS50053"/>
    </source>
</evidence>
<dbReference type="AlphaFoldDB" id="A0A2G8LLL6"/>
<accession>A0A2G8LLL6</accession>
<evidence type="ECO:0000313" key="4">
    <source>
        <dbReference type="EMBL" id="PIK61151.1"/>
    </source>
</evidence>
<dbReference type="InterPro" id="IPR047878">
    <property type="entry name" value="UBL7_UBA"/>
</dbReference>
<feature type="compositionally biased region" description="Low complexity" evidence="1">
    <location>
        <begin position="275"/>
        <end position="295"/>
    </location>
</feature>
<dbReference type="GO" id="GO:0005829">
    <property type="term" value="C:cytosol"/>
    <property type="evidence" value="ECO:0007669"/>
    <property type="project" value="TreeGrafter"/>
</dbReference>
<dbReference type="InterPro" id="IPR000626">
    <property type="entry name" value="Ubiquitin-like_dom"/>
</dbReference>
<dbReference type="EMBL" id="MRZV01000040">
    <property type="protein sequence ID" value="PIK61151.1"/>
    <property type="molecule type" value="Genomic_DNA"/>
</dbReference>
<protein>
    <recommendedName>
        <fullName evidence="6">Ubiquitin-like protein 7</fullName>
    </recommendedName>
</protein>
<dbReference type="SMART" id="SM00165">
    <property type="entry name" value="UBA"/>
    <property type="match status" value="1"/>
</dbReference>
<dbReference type="GO" id="GO:0006511">
    <property type="term" value="P:ubiquitin-dependent protein catabolic process"/>
    <property type="evidence" value="ECO:0007669"/>
    <property type="project" value="TreeGrafter"/>
</dbReference>
<dbReference type="PROSITE" id="PS50053">
    <property type="entry name" value="UBIQUITIN_2"/>
    <property type="match status" value="1"/>
</dbReference>
<dbReference type="PANTHER" id="PTHR10677:SF25">
    <property type="entry name" value="UBIQUITIN-LIKE PROTEIN 7"/>
    <property type="match status" value="1"/>
</dbReference>
<dbReference type="CDD" id="cd14326">
    <property type="entry name" value="UBA_UBL7"/>
    <property type="match status" value="1"/>
</dbReference>
<feature type="region of interest" description="Disordered" evidence="1">
    <location>
        <begin position="250"/>
        <end position="295"/>
    </location>
</feature>
<keyword evidence="5" id="KW-1185">Reference proteome</keyword>
<dbReference type="Pfam" id="PF00240">
    <property type="entry name" value="ubiquitin"/>
    <property type="match status" value="1"/>
</dbReference>
<feature type="domain" description="UBA" evidence="2">
    <location>
        <begin position="333"/>
        <end position="381"/>
    </location>
</feature>
<gene>
    <name evidence="4" type="ORF">BSL78_01976</name>
</gene>
<dbReference type="InterPro" id="IPR015940">
    <property type="entry name" value="UBA"/>
</dbReference>
<dbReference type="OrthoDB" id="10016665at2759"/>
<dbReference type="InterPro" id="IPR015496">
    <property type="entry name" value="Ubiquilin"/>
</dbReference>
<evidence type="ECO:0000256" key="1">
    <source>
        <dbReference type="SAM" id="MobiDB-lite"/>
    </source>
</evidence>
<dbReference type="SUPFAM" id="SSF46934">
    <property type="entry name" value="UBA-like"/>
    <property type="match status" value="1"/>
</dbReference>
<evidence type="ECO:0008006" key="6">
    <source>
        <dbReference type="Google" id="ProtNLM"/>
    </source>
</evidence>
<dbReference type="Gene3D" id="1.10.8.10">
    <property type="entry name" value="DNA helicase RuvA subunit, C-terminal domain"/>
    <property type="match status" value="1"/>
</dbReference>
<proteinExistence type="predicted"/>
<feature type="domain" description="Ubiquitin-like" evidence="3">
    <location>
        <begin position="3"/>
        <end position="79"/>
    </location>
</feature>
<dbReference type="InterPro" id="IPR009060">
    <property type="entry name" value="UBA-like_sf"/>
</dbReference>
<dbReference type="SUPFAM" id="SSF54236">
    <property type="entry name" value="Ubiquitin-like"/>
    <property type="match status" value="1"/>
</dbReference>
<comment type="caution">
    <text evidence="4">The sequence shown here is derived from an EMBL/GenBank/DDBJ whole genome shotgun (WGS) entry which is preliminary data.</text>
</comment>
<dbReference type="InterPro" id="IPR029071">
    <property type="entry name" value="Ubiquitin-like_domsf"/>
</dbReference>